<proteinExistence type="predicted"/>
<feature type="transmembrane region" description="Helical" evidence="2">
    <location>
        <begin position="191"/>
        <end position="214"/>
    </location>
</feature>
<dbReference type="SUPFAM" id="SSF103473">
    <property type="entry name" value="MFS general substrate transporter"/>
    <property type="match status" value="1"/>
</dbReference>
<keyword evidence="4" id="KW-1185">Reference proteome</keyword>
<feature type="transmembrane region" description="Helical" evidence="2">
    <location>
        <begin position="157"/>
        <end position="179"/>
    </location>
</feature>
<dbReference type="InterPro" id="IPR036259">
    <property type="entry name" value="MFS_trans_sf"/>
</dbReference>
<feature type="transmembrane region" description="Helical" evidence="2">
    <location>
        <begin position="134"/>
        <end position="151"/>
    </location>
</feature>
<reference evidence="3 4" key="1">
    <citation type="submission" date="2022-03" db="EMBL/GenBank/DDBJ databases">
        <title>Isotopic signatures of nitrous oxide derived from detoxification processes.</title>
        <authorList>
            <person name="Behrendt U."/>
            <person name="Buchen C."/>
            <person name="Well R."/>
            <person name="Ulrich A."/>
            <person name="Rohe L."/>
            <person name="Kolb S."/>
            <person name="Schloter M."/>
            <person name="Horn M.A."/>
            <person name="Augustin J."/>
        </authorList>
    </citation>
    <scope>NUCLEOTIDE SEQUENCE [LARGE SCALE GENOMIC DNA]</scope>
    <source>
        <strain evidence="3 4">S4-C24</strain>
    </source>
</reference>
<dbReference type="InterPro" id="IPR052524">
    <property type="entry name" value="MFS_Cyanate_Porter"/>
</dbReference>
<dbReference type="PANTHER" id="PTHR23523:SF2">
    <property type="entry name" value="2-NITROIMIDAZOLE TRANSPORTER"/>
    <property type="match status" value="1"/>
</dbReference>
<keyword evidence="2" id="KW-0812">Transmembrane</keyword>
<dbReference type="Gene3D" id="1.20.1250.20">
    <property type="entry name" value="MFS general substrate transporter like domains"/>
    <property type="match status" value="1"/>
</dbReference>
<protein>
    <submittedName>
        <fullName evidence="3">MFS transporter</fullName>
    </submittedName>
</protein>
<feature type="transmembrane region" description="Helical" evidence="2">
    <location>
        <begin position="102"/>
        <end position="125"/>
    </location>
</feature>
<feature type="transmembrane region" description="Helical" evidence="2">
    <location>
        <begin position="220"/>
        <end position="243"/>
    </location>
</feature>
<dbReference type="Proteomes" id="UP000829069">
    <property type="component" value="Chromosome"/>
</dbReference>
<sequence>MTLDRTSPDVSHRLPDADQDRAAAEFADALAPALDVPEPAGKPTPEPAQKPTPEPVPAAHRRWLTAAAVAAVVLIGLNLRAGIASAAALFHDLQQLLGYGPLVAALLPTVPVLCFALAGAATAWLSSRMGLERAIALALALLAAGLGLRGIQSVGFLLAGTVVSMSGLAVCNVAMPTFIRKYFAHRPSAMTGTYTISMSVGATVAAAVSVPLAMQLDSPLLGLAAWALLAVVGLAVFLPMTFVGRRQLAPGTRAHLSPWPLLRTRKGLLLTGLFTIQALLVYTVMGWFPYILISRGMAPAAAGQTLALVQVVSIPAVVLLLAMAARPGLLRPAFMLTCAASLAGYLALLVLPAELAVVPAVLIGLGFGVFPLLMLVISRAGSDAAETTALSTLAQSVGYLFAALGPFGLGLLHDALADWTVPLVLLVAGAVLQLLLAHGVSSLVREGRK</sequence>
<dbReference type="RefSeq" id="WP_241914419.1">
    <property type="nucleotide sequence ID" value="NZ_CP093326.1"/>
</dbReference>
<feature type="transmembrane region" description="Helical" evidence="2">
    <location>
        <begin position="305"/>
        <end position="325"/>
    </location>
</feature>
<feature type="compositionally biased region" description="Pro residues" evidence="1">
    <location>
        <begin position="40"/>
        <end position="56"/>
    </location>
</feature>
<dbReference type="PANTHER" id="PTHR23523">
    <property type="match status" value="1"/>
</dbReference>
<feature type="transmembrane region" description="Helical" evidence="2">
    <location>
        <begin position="357"/>
        <end position="377"/>
    </location>
</feature>
<keyword evidence="2" id="KW-0472">Membrane</keyword>
<evidence type="ECO:0000313" key="4">
    <source>
        <dbReference type="Proteomes" id="UP000829069"/>
    </source>
</evidence>
<gene>
    <name evidence="3" type="ORF">MNQ99_03155</name>
</gene>
<evidence type="ECO:0000256" key="2">
    <source>
        <dbReference type="SAM" id="Phobius"/>
    </source>
</evidence>
<evidence type="ECO:0000313" key="3">
    <source>
        <dbReference type="EMBL" id="UNK46384.1"/>
    </source>
</evidence>
<keyword evidence="2" id="KW-1133">Transmembrane helix</keyword>
<feature type="transmembrane region" description="Helical" evidence="2">
    <location>
        <begin position="332"/>
        <end position="351"/>
    </location>
</feature>
<feature type="region of interest" description="Disordered" evidence="1">
    <location>
        <begin position="34"/>
        <end position="56"/>
    </location>
</feature>
<accession>A0ABY3WFA8</accession>
<organism evidence="3 4">
    <name type="scientific">Arthrobacter sulfonylureivorans</name>
    <dbReference type="NCBI Taxonomy" id="2486855"/>
    <lineage>
        <taxon>Bacteria</taxon>
        <taxon>Bacillati</taxon>
        <taxon>Actinomycetota</taxon>
        <taxon>Actinomycetes</taxon>
        <taxon>Micrococcales</taxon>
        <taxon>Micrococcaceae</taxon>
        <taxon>Arthrobacter</taxon>
    </lineage>
</organism>
<dbReference type="EMBL" id="CP093326">
    <property type="protein sequence ID" value="UNK46384.1"/>
    <property type="molecule type" value="Genomic_DNA"/>
</dbReference>
<feature type="transmembrane region" description="Helical" evidence="2">
    <location>
        <begin position="389"/>
        <end position="409"/>
    </location>
</feature>
<name>A0ABY3WFA8_9MICC</name>
<feature type="transmembrane region" description="Helical" evidence="2">
    <location>
        <begin position="63"/>
        <end position="90"/>
    </location>
</feature>
<feature type="transmembrane region" description="Helical" evidence="2">
    <location>
        <begin position="268"/>
        <end position="293"/>
    </location>
</feature>
<dbReference type="Pfam" id="PF07690">
    <property type="entry name" value="MFS_1"/>
    <property type="match status" value="1"/>
</dbReference>
<dbReference type="InterPro" id="IPR011701">
    <property type="entry name" value="MFS"/>
</dbReference>
<feature type="transmembrane region" description="Helical" evidence="2">
    <location>
        <begin position="421"/>
        <end position="444"/>
    </location>
</feature>
<evidence type="ECO:0000256" key="1">
    <source>
        <dbReference type="SAM" id="MobiDB-lite"/>
    </source>
</evidence>